<keyword evidence="3 9" id="KW-0548">Nucleotidyltransferase</keyword>
<keyword evidence="5 9" id="KW-0067">ATP-binding</keyword>
<dbReference type="Proteomes" id="UP000823844">
    <property type="component" value="Unassembled WGS sequence"/>
</dbReference>
<dbReference type="CDD" id="cd02163">
    <property type="entry name" value="PPAT"/>
    <property type="match status" value="1"/>
</dbReference>
<feature type="binding site" evidence="9">
    <location>
        <begin position="89"/>
        <end position="91"/>
    </location>
    <ligand>
        <name>ATP</name>
        <dbReference type="ChEBI" id="CHEBI:30616"/>
    </ligand>
</feature>
<feature type="binding site" evidence="9">
    <location>
        <begin position="9"/>
        <end position="10"/>
    </location>
    <ligand>
        <name>ATP</name>
        <dbReference type="ChEBI" id="CHEBI:30616"/>
    </ligand>
</feature>
<evidence type="ECO:0000256" key="5">
    <source>
        <dbReference type="ARBA" id="ARBA00022840"/>
    </source>
</evidence>
<dbReference type="EMBL" id="JAHLFT010000077">
    <property type="protein sequence ID" value="MBU3828691.1"/>
    <property type="molecule type" value="Genomic_DNA"/>
</dbReference>
<dbReference type="PANTHER" id="PTHR21342:SF1">
    <property type="entry name" value="PHOSPHOPANTETHEINE ADENYLYLTRANSFERASE"/>
    <property type="match status" value="1"/>
</dbReference>
<dbReference type="Pfam" id="PF01467">
    <property type="entry name" value="CTP_transf_like"/>
    <property type="match status" value="1"/>
</dbReference>
<evidence type="ECO:0000256" key="9">
    <source>
        <dbReference type="HAMAP-Rule" id="MF_00151"/>
    </source>
</evidence>
<dbReference type="SUPFAM" id="SSF52374">
    <property type="entry name" value="Nucleotidylyl transferase"/>
    <property type="match status" value="1"/>
</dbReference>
<feature type="site" description="Transition state stabilizer" evidence="9">
    <location>
        <position position="17"/>
    </location>
</feature>
<organism evidence="11 12">
    <name type="scientific">Candidatus Lactobacillus pullistercoris</name>
    <dbReference type="NCBI Taxonomy" id="2838636"/>
    <lineage>
        <taxon>Bacteria</taxon>
        <taxon>Bacillati</taxon>
        <taxon>Bacillota</taxon>
        <taxon>Bacilli</taxon>
        <taxon>Lactobacillales</taxon>
        <taxon>Lactobacillaceae</taxon>
        <taxon>Lactobacillus</taxon>
    </lineage>
</organism>
<feature type="binding site" evidence="9">
    <location>
        <position position="99"/>
    </location>
    <ligand>
        <name>ATP</name>
        <dbReference type="ChEBI" id="CHEBI:30616"/>
    </ligand>
</feature>
<name>A0A9E2KSC7_9LACO</name>
<evidence type="ECO:0000256" key="1">
    <source>
        <dbReference type="ARBA" id="ARBA00022490"/>
    </source>
</evidence>
<dbReference type="GO" id="GO:0005737">
    <property type="term" value="C:cytoplasm"/>
    <property type="evidence" value="ECO:0007669"/>
    <property type="project" value="UniProtKB-SubCell"/>
</dbReference>
<dbReference type="InterPro" id="IPR004821">
    <property type="entry name" value="Cyt_trans-like"/>
</dbReference>
<keyword evidence="7 9" id="KW-0173">Coenzyme A biosynthesis</keyword>
<evidence type="ECO:0000256" key="8">
    <source>
        <dbReference type="ARBA" id="ARBA00029346"/>
    </source>
</evidence>
<evidence type="ECO:0000256" key="2">
    <source>
        <dbReference type="ARBA" id="ARBA00022679"/>
    </source>
</evidence>
<dbReference type="GO" id="GO:0004595">
    <property type="term" value="F:pantetheine-phosphate adenylyltransferase activity"/>
    <property type="evidence" value="ECO:0007669"/>
    <property type="project" value="UniProtKB-UniRule"/>
</dbReference>
<evidence type="ECO:0000256" key="6">
    <source>
        <dbReference type="ARBA" id="ARBA00022842"/>
    </source>
</evidence>
<comment type="caution">
    <text evidence="11">The sequence shown here is derived from an EMBL/GenBank/DDBJ whole genome shotgun (WGS) entry which is preliminary data.</text>
</comment>
<reference evidence="11" key="1">
    <citation type="journal article" date="2021" name="PeerJ">
        <title>Extensive microbial diversity within the chicken gut microbiome revealed by metagenomics and culture.</title>
        <authorList>
            <person name="Gilroy R."/>
            <person name="Ravi A."/>
            <person name="Getino M."/>
            <person name="Pursley I."/>
            <person name="Horton D.L."/>
            <person name="Alikhan N.F."/>
            <person name="Baker D."/>
            <person name="Gharbi K."/>
            <person name="Hall N."/>
            <person name="Watson M."/>
            <person name="Adriaenssens E.M."/>
            <person name="Foster-Nyarko E."/>
            <person name="Jarju S."/>
            <person name="Secka A."/>
            <person name="Antonio M."/>
            <person name="Oren A."/>
            <person name="Chaudhuri R.R."/>
            <person name="La Ragione R."/>
            <person name="Hildebrand F."/>
            <person name="Pallen M.J."/>
        </authorList>
    </citation>
    <scope>NUCLEOTIDE SEQUENCE</scope>
    <source>
        <strain evidence="11">F6-686</strain>
    </source>
</reference>
<feature type="binding site" evidence="9">
    <location>
        <position position="74"/>
    </location>
    <ligand>
        <name>substrate</name>
    </ligand>
</feature>
<dbReference type="GO" id="GO:0015937">
    <property type="term" value="P:coenzyme A biosynthetic process"/>
    <property type="evidence" value="ECO:0007669"/>
    <property type="project" value="UniProtKB-UniRule"/>
</dbReference>
<feature type="binding site" evidence="9">
    <location>
        <position position="41"/>
    </location>
    <ligand>
        <name>substrate</name>
    </ligand>
</feature>
<evidence type="ECO:0000313" key="11">
    <source>
        <dbReference type="EMBL" id="MBU3828691.1"/>
    </source>
</evidence>
<evidence type="ECO:0000256" key="7">
    <source>
        <dbReference type="ARBA" id="ARBA00022993"/>
    </source>
</evidence>
<keyword evidence="1 9" id="KW-0963">Cytoplasm</keyword>
<dbReference type="AlphaFoldDB" id="A0A9E2KSC7"/>
<dbReference type="Gene3D" id="3.40.50.620">
    <property type="entry name" value="HUPs"/>
    <property type="match status" value="1"/>
</dbReference>
<keyword evidence="6 9" id="KW-0460">Magnesium</keyword>
<comment type="pathway">
    <text evidence="9">Cofactor biosynthesis; coenzyme A biosynthesis; CoA from (R)-pantothenate: step 4/5.</text>
</comment>
<dbReference type="NCBIfam" id="TIGR00125">
    <property type="entry name" value="cyt_tran_rel"/>
    <property type="match status" value="1"/>
</dbReference>
<feature type="binding site" evidence="9">
    <location>
        <position position="17"/>
    </location>
    <ligand>
        <name>ATP</name>
        <dbReference type="ChEBI" id="CHEBI:30616"/>
    </ligand>
</feature>
<dbReference type="InterPro" id="IPR014729">
    <property type="entry name" value="Rossmann-like_a/b/a_fold"/>
</dbReference>
<dbReference type="PANTHER" id="PTHR21342">
    <property type="entry name" value="PHOSPHOPANTETHEINE ADENYLYLTRANSFERASE"/>
    <property type="match status" value="1"/>
</dbReference>
<evidence type="ECO:0000313" key="12">
    <source>
        <dbReference type="Proteomes" id="UP000823844"/>
    </source>
</evidence>
<reference evidence="11" key="2">
    <citation type="submission" date="2021-04" db="EMBL/GenBank/DDBJ databases">
        <authorList>
            <person name="Gilroy R."/>
        </authorList>
    </citation>
    <scope>NUCLEOTIDE SEQUENCE</scope>
    <source>
        <strain evidence="11">F6-686</strain>
    </source>
</reference>
<comment type="cofactor">
    <cofactor evidence="9">
        <name>Mg(2+)</name>
        <dbReference type="ChEBI" id="CHEBI:18420"/>
    </cofactor>
</comment>
<comment type="function">
    <text evidence="9">Reversibly transfers an adenylyl group from ATP to 4'-phosphopantetheine, yielding dephospho-CoA (dPCoA) and pyrophosphate.</text>
</comment>
<dbReference type="HAMAP" id="MF_00151">
    <property type="entry name" value="PPAT_bact"/>
    <property type="match status" value="1"/>
</dbReference>
<evidence type="ECO:0000256" key="4">
    <source>
        <dbReference type="ARBA" id="ARBA00022741"/>
    </source>
</evidence>
<evidence type="ECO:0000256" key="3">
    <source>
        <dbReference type="ARBA" id="ARBA00022695"/>
    </source>
</evidence>
<dbReference type="PRINTS" id="PR01020">
    <property type="entry name" value="LPSBIOSNTHSS"/>
</dbReference>
<protein>
    <recommendedName>
        <fullName evidence="9">Phosphopantetheine adenylyltransferase</fullName>
        <ecNumber evidence="9">2.7.7.3</ecNumber>
    </recommendedName>
    <alternativeName>
        <fullName evidence="9">Dephospho-CoA pyrophosphorylase</fullName>
    </alternativeName>
    <alternativeName>
        <fullName evidence="9">Pantetheine-phosphate adenylyltransferase</fullName>
        <shortName evidence="9">PPAT</shortName>
    </alternativeName>
</protein>
<comment type="similarity">
    <text evidence="9">Belongs to the bacterial CoaD family.</text>
</comment>
<accession>A0A9E2KSC7</accession>
<comment type="catalytic activity">
    <reaction evidence="8 9">
        <text>(R)-4'-phosphopantetheine + ATP + H(+) = 3'-dephospho-CoA + diphosphate</text>
        <dbReference type="Rhea" id="RHEA:19801"/>
        <dbReference type="ChEBI" id="CHEBI:15378"/>
        <dbReference type="ChEBI" id="CHEBI:30616"/>
        <dbReference type="ChEBI" id="CHEBI:33019"/>
        <dbReference type="ChEBI" id="CHEBI:57328"/>
        <dbReference type="ChEBI" id="CHEBI:61723"/>
        <dbReference type="EC" id="2.7.7.3"/>
    </reaction>
</comment>
<sequence>MAAALFPGSFDPITNGHVDIVKKAAGMFEKIYVVVMTNTHKKYLFSPEERASLVKSALKEFKNVEVLARPDALTVNVANELKVKAIIRGVRNSQDFLYEQQIAGINEQLNNKIHTILLFTDPENSFVASSMIKEVAKFDGNIARFLPIEAAKAVKEKFNKKDES</sequence>
<comment type="subcellular location">
    <subcellularLocation>
        <location evidence="9">Cytoplasm</location>
    </subcellularLocation>
</comment>
<keyword evidence="4 9" id="KW-0547">Nucleotide-binding</keyword>
<proteinExistence type="inferred from homology"/>
<evidence type="ECO:0000259" key="10">
    <source>
        <dbReference type="Pfam" id="PF01467"/>
    </source>
</evidence>
<keyword evidence="2 9" id="KW-0808">Transferase</keyword>
<dbReference type="NCBIfam" id="TIGR01510">
    <property type="entry name" value="coaD_prev_kdtB"/>
    <property type="match status" value="1"/>
</dbReference>
<dbReference type="GO" id="GO:0005524">
    <property type="term" value="F:ATP binding"/>
    <property type="evidence" value="ECO:0007669"/>
    <property type="project" value="UniProtKB-KW"/>
</dbReference>
<feature type="binding site" evidence="9">
    <location>
        <begin position="124"/>
        <end position="130"/>
    </location>
    <ligand>
        <name>ATP</name>
        <dbReference type="ChEBI" id="CHEBI:30616"/>
    </ligand>
</feature>
<feature type="binding site" evidence="9">
    <location>
        <position position="88"/>
    </location>
    <ligand>
        <name>substrate</name>
    </ligand>
</feature>
<feature type="domain" description="Cytidyltransferase-like" evidence="10">
    <location>
        <begin position="5"/>
        <end position="134"/>
    </location>
</feature>
<dbReference type="EC" id="2.7.7.3" evidence="9"/>
<feature type="binding site" evidence="9">
    <location>
        <position position="9"/>
    </location>
    <ligand>
        <name>substrate</name>
    </ligand>
</feature>
<comment type="subunit">
    <text evidence="9">Homohexamer.</text>
</comment>
<dbReference type="InterPro" id="IPR001980">
    <property type="entry name" value="PPAT"/>
</dbReference>
<gene>
    <name evidence="9 11" type="primary">coaD</name>
    <name evidence="11" type="ORF">H9806_06140</name>
</gene>